<evidence type="ECO:0000256" key="1">
    <source>
        <dbReference type="SAM" id="Phobius"/>
    </source>
</evidence>
<reference evidence="3" key="1">
    <citation type="journal article" date="2013" name="Genome Announc.">
        <title>Genome Sequence of Halanaerobium saccharolyticum subsp. saccharolyticum Strain DSM 6643T, a Halophilic Hydrogen-Producing Bacterium.</title>
        <authorList>
            <person name="Kivisto A."/>
            <person name="Larjo A."/>
            <person name="Ciranna A."/>
            <person name="Santala V."/>
            <person name="Roos C."/>
            <person name="Karp M."/>
        </authorList>
    </citation>
    <scope>NUCLEOTIDE SEQUENCE [LARGE SCALE GENOMIC DNA]</scope>
    <source>
        <strain evidence="3">DSM 6643</strain>
    </source>
</reference>
<evidence type="ECO:0000313" key="2">
    <source>
        <dbReference type="EMBL" id="CCU79636.1"/>
    </source>
</evidence>
<comment type="caution">
    <text evidence="2">The sequence shown here is derived from an EMBL/GenBank/DDBJ whole genome shotgun (WGS) entry which is preliminary data.</text>
</comment>
<accession>M5E1C8</accession>
<keyword evidence="1" id="KW-0812">Transmembrane</keyword>
<dbReference type="InParanoid" id="M5E1C8"/>
<gene>
    <name evidence="2" type="ORF">HSACCH_01473</name>
</gene>
<evidence type="ECO:0000313" key="3">
    <source>
        <dbReference type="Proteomes" id="UP000012063"/>
    </source>
</evidence>
<keyword evidence="1" id="KW-1133">Transmembrane helix</keyword>
<keyword evidence="1" id="KW-0472">Membrane</keyword>
<dbReference type="Proteomes" id="UP000012063">
    <property type="component" value="Unassembled WGS sequence"/>
</dbReference>
<dbReference type="AlphaFoldDB" id="M5E1C8"/>
<name>M5E1C8_9FIRM</name>
<proteinExistence type="predicted"/>
<protein>
    <submittedName>
        <fullName evidence="2">Uncharacterized protein</fullName>
    </submittedName>
</protein>
<keyword evidence="3" id="KW-1185">Reference proteome</keyword>
<dbReference type="EMBL" id="CAUI01000018">
    <property type="protein sequence ID" value="CCU79636.1"/>
    <property type="molecule type" value="Genomic_DNA"/>
</dbReference>
<feature type="transmembrane region" description="Helical" evidence="1">
    <location>
        <begin position="48"/>
        <end position="72"/>
    </location>
</feature>
<dbReference type="RefSeq" id="WP_005488945.1">
    <property type="nucleotide sequence ID" value="NZ_CAUI01000018.1"/>
</dbReference>
<sequence>MKRFLRMLLNNKMLLVLLLISIFIIISFGVTYNWEAIINLNVEIINYYYNILVDLSVGYIISLIFYFIVVYIPETNKKEKIEKETYLHFLRLNTHLRNLIFYIKRTFDYNDKNGDFFGKKWEEIFENISKEEVFRLLERDVSSIHYIAKHEELFEESSETKSYYQEIVYYTNKINNLLDELNPYIFFLEDLELEIYTSLKTNLFLENVDNLNVDTGVVGLLEWNLPKLIDEKNNLSHLLEIKNS</sequence>
<dbReference type="STRING" id="1293054.HSACCH_01473"/>
<organism evidence="2 3">
    <name type="scientific">Halanaerobium saccharolyticum subsp. saccharolyticum DSM 6643</name>
    <dbReference type="NCBI Taxonomy" id="1293054"/>
    <lineage>
        <taxon>Bacteria</taxon>
        <taxon>Bacillati</taxon>
        <taxon>Bacillota</taxon>
        <taxon>Clostridia</taxon>
        <taxon>Halanaerobiales</taxon>
        <taxon>Halanaerobiaceae</taxon>
        <taxon>Halanaerobium</taxon>
    </lineage>
</organism>